<dbReference type="Pfam" id="PF00041">
    <property type="entry name" value="fn3"/>
    <property type="match status" value="5"/>
</dbReference>
<dbReference type="Pfam" id="PF18962">
    <property type="entry name" value="Por_Secre_tail"/>
    <property type="match status" value="1"/>
</dbReference>
<organism evidence="4 5">
    <name type="scientific">Chryseobacterium indologenes</name>
    <name type="common">Flavobacterium indologenes</name>
    <dbReference type="NCBI Taxonomy" id="253"/>
    <lineage>
        <taxon>Bacteria</taxon>
        <taxon>Pseudomonadati</taxon>
        <taxon>Bacteroidota</taxon>
        <taxon>Flavobacteriia</taxon>
        <taxon>Flavobacteriales</taxon>
        <taxon>Weeksellaceae</taxon>
        <taxon>Chryseobacterium group</taxon>
        <taxon>Chryseobacterium</taxon>
    </lineage>
</organism>
<dbReference type="Proteomes" id="UP000037953">
    <property type="component" value="Unassembled WGS sequence"/>
</dbReference>
<dbReference type="Pfam" id="PF20009">
    <property type="entry name" value="GEVED"/>
    <property type="match status" value="3"/>
</dbReference>
<dbReference type="CDD" id="cd00063">
    <property type="entry name" value="FN3"/>
    <property type="match status" value="6"/>
</dbReference>
<evidence type="ECO:0000256" key="1">
    <source>
        <dbReference type="ARBA" id="ARBA00022729"/>
    </source>
</evidence>
<dbReference type="Gene3D" id="2.60.40.10">
    <property type="entry name" value="Immunoglobulins"/>
    <property type="match status" value="6"/>
</dbReference>
<evidence type="ECO:0000313" key="4">
    <source>
        <dbReference type="EMBL" id="KPE49630.1"/>
    </source>
</evidence>
<name>A0A0N0ZSV7_CHRID</name>
<dbReference type="SUPFAM" id="SSF49265">
    <property type="entry name" value="Fibronectin type III"/>
    <property type="match status" value="4"/>
</dbReference>
<feature type="domain" description="Fibronectin type-III" evidence="3">
    <location>
        <begin position="1075"/>
        <end position="1166"/>
    </location>
</feature>
<dbReference type="InterPro" id="IPR045474">
    <property type="entry name" value="GEVED"/>
</dbReference>
<feature type="domain" description="Fibronectin type-III" evidence="3">
    <location>
        <begin position="206"/>
        <end position="298"/>
    </location>
</feature>
<protein>
    <recommendedName>
        <fullName evidence="3">Fibronectin type-III domain-containing protein</fullName>
    </recommendedName>
</protein>
<feature type="domain" description="Fibronectin type-III" evidence="3">
    <location>
        <begin position="484"/>
        <end position="572"/>
    </location>
</feature>
<dbReference type="InterPro" id="IPR026444">
    <property type="entry name" value="Secre_tail"/>
</dbReference>
<dbReference type="PATRIC" id="fig|253.9.peg.1784"/>
<dbReference type="SMART" id="SM00060">
    <property type="entry name" value="FN3"/>
    <property type="match status" value="6"/>
</dbReference>
<reference evidence="4 5" key="1">
    <citation type="journal article" date="2015" name="Genom Data">
        <title>Draft genome sequence of a multidrug-resistant Chryseobacterium indologenes isolate from Malaysia.</title>
        <authorList>
            <person name="Yu C.Y."/>
            <person name="Ang G.Y."/>
            <person name="Cheng H.J."/>
            <person name="Cheong Y.M."/>
            <person name="Yin W.F."/>
            <person name="Chan K.G."/>
        </authorList>
    </citation>
    <scope>NUCLEOTIDE SEQUENCE [LARGE SCALE GENOMIC DNA]</scope>
    <source>
        <strain evidence="4 5">CI_885</strain>
    </source>
</reference>
<keyword evidence="1" id="KW-0732">Signal</keyword>
<proteinExistence type="predicted"/>
<dbReference type="EMBL" id="LJOD01000016">
    <property type="protein sequence ID" value="KPE49630.1"/>
    <property type="molecule type" value="Genomic_DNA"/>
</dbReference>
<dbReference type="InterPro" id="IPR036116">
    <property type="entry name" value="FN3_sf"/>
</dbReference>
<dbReference type="InterPro" id="IPR003961">
    <property type="entry name" value="FN3_dom"/>
</dbReference>
<evidence type="ECO:0000259" key="3">
    <source>
        <dbReference type="PROSITE" id="PS50853"/>
    </source>
</evidence>
<dbReference type="InterPro" id="IPR050991">
    <property type="entry name" value="ECM_Regulatory_Proteins"/>
</dbReference>
<reference evidence="5" key="2">
    <citation type="submission" date="2015-09" db="EMBL/GenBank/DDBJ databases">
        <title>Draft genome sequence of a multidrug-resistant Chryseobacterium indologenes isolate from Malaysia.</title>
        <authorList>
            <person name="Yu C.Y."/>
            <person name="Ang G.Y."/>
            <person name="Chan K.-G."/>
        </authorList>
    </citation>
    <scope>NUCLEOTIDE SEQUENCE [LARGE SCALE GENOMIC DNA]</scope>
    <source>
        <strain evidence="5">CI_885</strain>
    </source>
</reference>
<sequence length="1492" mass="160183">MKKLFTSLILLLCLINIGFVSELYGQTPATLPYSQDFTAGNDFTILNGTQVNKWVHGNVVGNPGNSLFISNDDGASNVYDNGTKSVTFAYRDITIPAGSVIGNFSFDWKANGESTYDYLRVWLVPTTYTLTPGTAITTGTGRTLVSGGRFELQSTWQTYSTSNLAINTFAGGTMRLVFEWVNDTSDGSNPPASIDNISLSVPSCLFPISLAVPTVGANSASLSWAPQGTAPANGYEYYYSTTNTPPAAGVSGTPFAGTTVNLPGLTTGATYYWWVRSVCSGTDKSAWAAGPSFMTGQIGQGNLTGVLPDYSYYGYNYSQQIYTAAEVTAAGTNSYITAIKFYVATTSTPQTNYNDWTVYMGNTTQNNFATTTSWVPLANLKQVYTGTLPTMNEGTWVTIPLSNPFVWDGTSNIVIAVDENSPGYTSSPGATWGNYAAGTNRGILFYEDSTNPDPAAPPTATSRYANIPKLVLVSEALQPCSAAPPANIAVTGITPTSANVSWTPTLGATYVLQYRVAPNGPWTQVQINTPLTSSWPLTGLLEQTQYEVQIATKCNGSQGAFSPGVFFTTPPITYCAAASTSATIDGYISKVVVNPTGGIPVTSNSGFSNYTDYTTDPARLITLSRGLNNNTISITKAWPDYQWSFATGVWIDFNRNGVFEPSEKVLTSGSNTTSPVTATFYVPTVAEGAYGGALTTRMRVALRESTAPAACGTFTYGEVEDYAVKLVDQPACTNAPPTNITVTNLTANTATVYWTAAANATYSLRYRVVGGGWIATINPVPAPGNSYTITGLLEQTKYEVQIATKCGTAALGAYSASVEFTTPPLSYCDMTGTGTNDHISNVTVTSINPGVPVMSNTSVQTNYFSYTTPETLITLDAGSVGNKISVAKGWTAATNSDAVTAWIDFNRNGQFETGERILIAPSNTNTPVTGTFNVPNDAYVGQYTTTMRVVLKRGSAPTMCQNAANGEVEDYAVRIRPCTTTTPNQPNITPTHNSATINFTGPATTVTYLVRYRTQGPPPGAWTEVYASTVLNNVPLVITGLANATTYEVQIAAVCGGVTGNFTPIKTFTTRCDPTPPNVTVSNITSNSALITWAPVVASSTYVFEWRKVGTTTWTQITGIVPPTNTYQLNNLDPYTTYEVRVANKCNGESGINPYSNPKVFTTERICELPPPGLTITQLTPTSAEVVWEGFTGATYILRYRKVGIPSWTTVTTINPTYTITGLTELTRYEMQVVNVCNGTPGTYTPPYYFTTPTVIYCQMGAESSTGEHISKVTVKPNGRPEMKNESGASSYTDYTGVPGAFIELVQGSTGNEISIEKKWTGTNHDEGIAVWIDFNRNGYFDIDERVFTSPPNTTSPVSGTFSVPADAFVSTSTHKYVVMRVAMARDGVPVNCVNMKNGEVEDYSVRIAKQGVPNSLNQDDIMIYPNPVSSVLYVKNISKKAKYKIYNAAGQVIADGILLNNQINVSRLINGVYVIDIDDNGKTVQKKFIKE</sequence>
<accession>A0A0N0ZSV7</accession>
<dbReference type="OrthoDB" id="9792152at2"/>
<dbReference type="PROSITE" id="PS50853">
    <property type="entry name" value="FN3"/>
    <property type="match status" value="6"/>
</dbReference>
<feature type="domain" description="Fibronectin type-III" evidence="3">
    <location>
        <begin position="736"/>
        <end position="825"/>
    </location>
</feature>
<dbReference type="RefSeq" id="WP_062702366.1">
    <property type="nucleotide sequence ID" value="NZ_LJOD01000016.1"/>
</dbReference>
<dbReference type="InterPro" id="IPR013783">
    <property type="entry name" value="Ig-like_fold"/>
</dbReference>
<gene>
    <name evidence="4" type="ORF">AOB46_19115</name>
</gene>
<comment type="caution">
    <text evidence="4">The sequence shown here is derived from an EMBL/GenBank/DDBJ whole genome shotgun (WGS) entry which is preliminary data.</text>
</comment>
<feature type="domain" description="Fibronectin type-III" evidence="3">
    <location>
        <begin position="982"/>
        <end position="1073"/>
    </location>
</feature>
<keyword evidence="2" id="KW-0677">Repeat</keyword>
<dbReference type="PANTHER" id="PTHR46708">
    <property type="entry name" value="TENASCIN"/>
    <property type="match status" value="1"/>
</dbReference>
<evidence type="ECO:0000313" key="5">
    <source>
        <dbReference type="Proteomes" id="UP000037953"/>
    </source>
</evidence>
<evidence type="ECO:0000256" key="2">
    <source>
        <dbReference type="ARBA" id="ARBA00022737"/>
    </source>
</evidence>
<dbReference type="PANTHER" id="PTHR46708:SF2">
    <property type="entry name" value="FIBRONECTIN TYPE-III DOMAIN-CONTAINING PROTEIN"/>
    <property type="match status" value="1"/>
</dbReference>
<feature type="domain" description="Fibronectin type-III" evidence="3">
    <location>
        <begin position="1170"/>
        <end position="1255"/>
    </location>
</feature>
<dbReference type="NCBIfam" id="TIGR04183">
    <property type="entry name" value="Por_Secre_tail"/>
    <property type="match status" value="1"/>
</dbReference>